<reference evidence="1" key="1">
    <citation type="submission" date="2018-05" db="EMBL/GenBank/DDBJ databases">
        <authorList>
            <person name="Lanie J.A."/>
            <person name="Ng W.-L."/>
            <person name="Kazmierczak K.M."/>
            <person name="Andrzejewski T.M."/>
            <person name="Davidsen T.M."/>
            <person name="Wayne K.J."/>
            <person name="Tettelin H."/>
            <person name="Glass J.I."/>
            <person name="Rusch D."/>
            <person name="Podicherti R."/>
            <person name="Tsui H.-C.T."/>
            <person name="Winkler M.E."/>
        </authorList>
    </citation>
    <scope>NUCLEOTIDE SEQUENCE</scope>
</reference>
<dbReference type="AlphaFoldDB" id="A0A382UPL4"/>
<protein>
    <submittedName>
        <fullName evidence="1">Uncharacterized protein</fullName>
    </submittedName>
</protein>
<gene>
    <name evidence="1" type="ORF">METZ01_LOCUS388901</name>
</gene>
<evidence type="ECO:0000313" key="1">
    <source>
        <dbReference type="EMBL" id="SVD36047.1"/>
    </source>
</evidence>
<dbReference type="EMBL" id="UINC01145738">
    <property type="protein sequence ID" value="SVD36047.1"/>
    <property type="molecule type" value="Genomic_DNA"/>
</dbReference>
<accession>A0A382UPL4</accession>
<organism evidence="1">
    <name type="scientific">marine metagenome</name>
    <dbReference type="NCBI Taxonomy" id="408172"/>
    <lineage>
        <taxon>unclassified sequences</taxon>
        <taxon>metagenomes</taxon>
        <taxon>ecological metagenomes</taxon>
    </lineage>
</organism>
<proteinExistence type="predicted"/>
<feature type="non-terminal residue" evidence="1">
    <location>
        <position position="1"/>
    </location>
</feature>
<feature type="non-terminal residue" evidence="1">
    <location>
        <position position="30"/>
    </location>
</feature>
<sequence length="30" mass="3557">QALSIRLWQQHSPWMFLHSISGPRSPRRAL</sequence>
<name>A0A382UPL4_9ZZZZ</name>